<evidence type="ECO:0000256" key="3">
    <source>
        <dbReference type="ARBA" id="ARBA00023163"/>
    </source>
</evidence>
<accession>K6WPV3</accession>
<keyword evidence="3" id="KW-0804">Transcription</keyword>
<feature type="domain" description="HTH lacI-type" evidence="4">
    <location>
        <begin position="5"/>
        <end position="60"/>
    </location>
</feature>
<dbReference type="PANTHER" id="PTHR30146">
    <property type="entry name" value="LACI-RELATED TRANSCRIPTIONAL REPRESSOR"/>
    <property type="match status" value="1"/>
</dbReference>
<sequence length="341" mass="36065">MSRPARLADVARQAGVSEATASRVFNGKPGVAAATRASVLEALDLLGYDRPSRLRERSAGLVGLIVPELSNPVFPAYAQVIENALSASGYTPVLCTQAPGGVHEDEYVEMLLERGVSGIIYVSGHHANLHSDIARYLDLVAKGIPIVLVSGFREGIPAPFVSNDERVAMSLVVDHLTALRHRRIGLLVGPERYVPVMLKIASFRQSMHEIGDVDDLDDLVVETFFTVEGGASGAAQLLDRGCTAIVCASDLMALGAISEVRRRGLRVPDDVSVVGSDDSWLMAYTDPPLTTVRVNVTAMGEAAVEALLTAMSGEPSSVAELVFRPELVVRGSTGPAPAASA</sequence>
<evidence type="ECO:0000259" key="4">
    <source>
        <dbReference type="PROSITE" id="PS50932"/>
    </source>
</evidence>
<dbReference type="InterPro" id="IPR010982">
    <property type="entry name" value="Lambda_DNA-bd_dom_sf"/>
</dbReference>
<dbReference type="GO" id="GO:0003700">
    <property type="term" value="F:DNA-binding transcription factor activity"/>
    <property type="evidence" value="ECO:0007669"/>
    <property type="project" value="TreeGrafter"/>
</dbReference>
<dbReference type="STRING" id="1184609.KILIM_027_00040"/>
<dbReference type="Gene3D" id="3.40.50.2300">
    <property type="match status" value="2"/>
</dbReference>
<name>K6WPV3_9MICO</name>
<evidence type="ECO:0000256" key="2">
    <source>
        <dbReference type="ARBA" id="ARBA00023125"/>
    </source>
</evidence>
<dbReference type="Pfam" id="PF00356">
    <property type="entry name" value="LacI"/>
    <property type="match status" value="1"/>
</dbReference>
<evidence type="ECO:0000313" key="6">
    <source>
        <dbReference type="Proteomes" id="UP000008366"/>
    </source>
</evidence>
<dbReference type="OrthoDB" id="3324394at2"/>
<dbReference type="RefSeq" id="WP_006592353.1">
    <property type="nucleotide sequence ID" value="NZ_BAHD01000027.1"/>
</dbReference>
<dbReference type="eggNOG" id="COG1609">
    <property type="taxonomic scope" value="Bacteria"/>
</dbReference>
<protein>
    <submittedName>
        <fullName evidence="5">Putative LacI family transcriptional regulator</fullName>
    </submittedName>
</protein>
<dbReference type="EMBL" id="BAHD01000027">
    <property type="protein sequence ID" value="GAB95821.1"/>
    <property type="molecule type" value="Genomic_DNA"/>
</dbReference>
<dbReference type="Gene3D" id="1.10.260.40">
    <property type="entry name" value="lambda repressor-like DNA-binding domains"/>
    <property type="match status" value="1"/>
</dbReference>
<dbReference type="Pfam" id="PF13377">
    <property type="entry name" value="Peripla_BP_3"/>
    <property type="match status" value="1"/>
</dbReference>
<dbReference type="SUPFAM" id="SSF47413">
    <property type="entry name" value="lambda repressor-like DNA-binding domains"/>
    <property type="match status" value="1"/>
</dbReference>
<dbReference type="InterPro" id="IPR046335">
    <property type="entry name" value="LacI/GalR-like_sensor"/>
</dbReference>
<comment type="caution">
    <text evidence="5">The sequence shown here is derived from an EMBL/GenBank/DDBJ whole genome shotgun (WGS) entry which is preliminary data.</text>
</comment>
<dbReference type="PANTHER" id="PTHR30146:SF153">
    <property type="entry name" value="LACTOSE OPERON REPRESSOR"/>
    <property type="match status" value="1"/>
</dbReference>
<dbReference type="SMART" id="SM00354">
    <property type="entry name" value="HTH_LACI"/>
    <property type="match status" value="1"/>
</dbReference>
<dbReference type="SUPFAM" id="SSF53822">
    <property type="entry name" value="Periplasmic binding protein-like I"/>
    <property type="match status" value="1"/>
</dbReference>
<evidence type="ECO:0000256" key="1">
    <source>
        <dbReference type="ARBA" id="ARBA00023015"/>
    </source>
</evidence>
<keyword evidence="2" id="KW-0238">DNA-binding</keyword>
<dbReference type="AlphaFoldDB" id="K6WPV3"/>
<dbReference type="PROSITE" id="PS50932">
    <property type="entry name" value="HTH_LACI_2"/>
    <property type="match status" value="1"/>
</dbReference>
<dbReference type="CDD" id="cd01392">
    <property type="entry name" value="HTH_LacI"/>
    <property type="match status" value="1"/>
</dbReference>
<dbReference type="InterPro" id="IPR000843">
    <property type="entry name" value="HTH_LacI"/>
</dbReference>
<reference evidence="5 6" key="1">
    <citation type="submission" date="2012-08" db="EMBL/GenBank/DDBJ databases">
        <title>Whole genome shotgun sequence of Kineosphaera limosa NBRC 100340.</title>
        <authorList>
            <person name="Yoshida I."/>
            <person name="Isaki S."/>
            <person name="Hosoyama A."/>
            <person name="Tsuchikane K."/>
            <person name="Katsumata H."/>
            <person name="Ando Y."/>
            <person name="Ohji S."/>
            <person name="Hamada M."/>
            <person name="Tamura T."/>
            <person name="Yamazoe A."/>
            <person name="Yamazaki S."/>
            <person name="Fujita N."/>
        </authorList>
    </citation>
    <scope>NUCLEOTIDE SEQUENCE [LARGE SCALE GENOMIC DNA]</scope>
    <source>
        <strain evidence="5 6">NBRC 100340</strain>
    </source>
</reference>
<proteinExistence type="predicted"/>
<dbReference type="Proteomes" id="UP000008366">
    <property type="component" value="Unassembled WGS sequence"/>
</dbReference>
<dbReference type="InterPro" id="IPR028082">
    <property type="entry name" value="Peripla_BP_I"/>
</dbReference>
<gene>
    <name evidence="5" type="ORF">KILIM_027_00040</name>
</gene>
<keyword evidence="6" id="KW-1185">Reference proteome</keyword>
<evidence type="ECO:0000313" key="5">
    <source>
        <dbReference type="EMBL" id="GAB95821.1"/>
    </source>
</evidence>
<dbReference type="GO" id="GO:0000976">
    <property type="term" value="F:transcription cis-regulatory region binding"/>
    <property type="evidence" value="ECO:0007669"/>
    <property type="project" value="TreeGrafter"/>
</dbReference>
<keyword evidence="1" id="KW-0805">Transcription regulation</keyword>
<organism evidence="5 6">
    <name type="scientific">Kineosphaera limosa NBRC 100340</name>
    <dbReference type="NCBI Taxonomy" id="1184609"/>
    <lineage>
        <taxon>Bacteria</taxon>
        <taxon>Bacillati</taxon>
        <taxon>Actinomycetota</taxon>
        <taxon>Actinomycetes</taxon>
        <taxon>Micrococcales</taxon>
        <taxon>Dermatophilaceae</taxon>
        <taxon>Kineosphaera</taxon>
    </lineage>
</organism>